<dbReference type="PATRIC" id="fig|1125718.3.peg.1203"/>
<dbReference type="InterPro" id="IPR001498">
    <property type="entry name" value="Impact_N"/>
</dbReference>
<dbReference type="PANTHER" id="PTHR16301">
    <property type="entry name" value="IMPACT-RELATED"/>
    <property type="match status" value="1"/>
</dbReference>
<sequence length="244" mass="25668">MPASSAPSSTGPAVSHDSPDIPDSPDPQLTLARGDQPEIDLEIKRSHFLARAQRADCEEEARAFIAAVRSRYPDARHHCSAYIVPSPGALPIERSSDDGEPSGTAGQPMLETLRSTGLTATAVVVTRYFGGTLLGTGGLVRAYSEATTRVLAAAKRVRLTTRYLWEAQIPVADAGRVEAELRAASERGAHDLSVEDTTWGATHAVLALTTDSPDATRITEILAAITAGGAAPRSAGHRVVELPA</sequence>
<dbReference type="InterPro" id="IPR020569">
    <property type="entry name" value="UPF0029_Impact_CS"/>
</dbReference>
<dbReference type="eggNOG" id="COG1739">
    <property type="taxonomic scope" value="Bacteria"/>
</dbReference>
<feature type="domain" description="Impact N-terminal" evidence="3">
    <location>
        <begin position="44"/>
        <end position="151"/>
    </location>
</feature>
<gene>
    <name evidence="4" type="ORF">HMPREF1318_3018</name>
</gene>
<dbReference type="GO" id="GO:0006446">
    <property type="term" value="P:regulation of translational initiation"/>
    <property type="evidence" value="ECO:0007669"/>
    <property type="project" value="TreeGrafter"/>
</dbReference>
<dbReference type="InterPro" id="IPR036956">
    <property type="entry name" value="Impact_N_sf"/>
</dbReference>
<dbReference type="InterPro" id="IPR020568">
    <property type="entry name" value="Ribosomal_Su5_D2-typ_SF"/>
</dbReference>
<dbReference type="Proteomes" id="UP000002941">
    <property type="component" value="Unassembled WGS sequence"/>
</dbReference>
<dbReference type="Gene3D" id="3.30.230.30">
    <property type="entry name" value="Impact, N-terminal domain"/>
    <property type="match status" value="1"/>
</dbReference>
<dbReference type="Pfam" id="PF01205">
    <property type="entry name" value="Impact_N"/>
    <property type="match status" value="1"/>
</dbReference>
<feature type="region of interest" description="Disordered" evidence="2">
    <location>
        <begin position="1"/>
        <end position="34"/>
    </location>
</feature>
<organism evidence="4 5">
    <name type="scientific">Actinomyces massiliensis F0489</name>
    <dbReference type="NCBI Taxonomy" id="1125718"/>
    <lineage>
        <taxon>Bacteria</taxon>
        <taxon>Bacillati</taxon>
        <taxon>Actinomycetota</taxon>
        <taxon>Actinomycetes</taxon>
        <taxon>Actinomycetales</taxon>
        <taxon>Actinomycetaceae</taxon>
        <taxon>Actinomyces</taxon>
    </lineage>
</organism>
<feature type="region of interest" description="Disordered" evidence="2">
    <location>
        <begin position="89"/>
        <end position="109"/>
    </location>
</feature>
<evidence type="ECO:0000256" key="2">
    <source>
        <dbReference type="SAM" id="MobiDB-lite"/>
    </source>
</evidence>
<comment type="caution">
    <text evidence="4">The sequence shown here is derived from an EMBL/GenBank/DDBJ whole genome shotgun (WGS) entry which is preliminary data.</text>
</comment>
<evidence type="ECO:0000313" key="4">
    <source>
        <dbReference type="EMBL" id="EJF45873.1"/>
    </source>
</evidence>
<dbReference type="InterPro" id="IPR023582">
    <property type="entry name" value="Impact"/>
</dbReference>
<dbReference type="SUPFAM" id="SSF54211">
    <property type="entry name" value="Ribosomal protein S5 domain 2-like"/>
    <property type="match status" value="1"/>
</dbReference>
<proteinExistence type="inferred from homology"/>
<dbReference type="AlphaFoldDB" id="J1HJZ4"/>
<name>J1HJZ4_9ACTO</name>
<dbReference type="OrthoDB" id="9813771at2"/>
<dbReference type="GO" id="GO:0005737">
    <property type="term" value="C:cytoplasm"/>
    <property type="evidence" value="ECO:0007669"/>
    <property type="project" value="TreeGrafter"/>
</dbReference>
<evidence type="ECO:0000313" key="5">
    <source>
        <dbReference type="Proteomes" id="UP000002941"/>
    </source>
</evidence>
<feature type="compositionally biased region" description="Low complexity" evidence="2">
    <location>
        <begin position="1"/>
        <end position="15"/>
    </location>
</feature>
<dbReference type="RefSeq" id="WP_008731170.1">
    <property type="nucleotide sequence ID" value="NZ_AKFT01000093.1"/>
</dbReference>
<evidence type="ECO:0000256" key="1">
    <source>
        <dbReference type="ARBA" id="ARBA00007665"/>
    </source>
</evidence>
<keyword evidence="5" id="KW-1185">Reference proteome</keyword>
<accession>J1HJZ4</accession>
<evidence type="ECO:0000259" key="3">
    <source>
        <dbReference type="Pfam" id="PF01205"/>
    </source>
</evidence>
<comment type="similarity">
    <text evidence="1">Belongs to the IMPACT family.</text>
</comment>
<reference evidence="4 5" key="1">
    <citation type="submission" date="2012-05" db="EMBL/GenBank/DDBJ databases">
        <authorList>
            <person name="Harkins D.M."/>
            <person name="Madupu R."/>
            <person name="Durkin A.S."/>
            <person name="Torralba M."/>
            <person name="Methe B."/>
            <person name="Sutton G.G."/>
            <person name="Nelson K.E."/>
        </authorList>
    </citation>
    <scope>NUCLEOTIDE SEQUENCE [LARGE SCALE GENOMIC DNA]</scope>
    <source>
        <strain evidence="4 5">F0489</strain>
    </source>
</reference>
<protein>
    <recommendedName>
        <fullName evidence="3">Impact N-terminal domain-containing protein</fullName>
    </recommendedName>
</protein>
<dbReference type="EMBL" id="AKFT01000093">
    <property type="protein sequence ID" value="EJF45873.1"/>
    <property type="molecule type" value="Genomic_DNA"/>
</dbReference>
<dbReference type="PROSITE" id="PS00910">
    <property type="entry name" value="UPF0029"/>
    <property type="match status" value="1"/>
</dbReference>
<dbReference type="PANTHER" id="PTHR16301:SF20">
    <property type="entry name" value="IMPACT FAMILY MEMBER YIGZ"/>
    <property type="match status" value="1"/>
</dbReference>